<dbReference type="EMBL" id="BSXW01002272">
    <property type="protein sequence ID" value="GMF41620.1"/>
    <property type="molecule type" value="Genomic_DNA"/>
</dbReference>
<proteinExistence type="inferred from homology"/>
<keyword evidence="7" id="KW-1185">Reference proteome</keyword>
<comment type="function">
    <text evidence="5">Effector that suppresses plant defense responses during pathogen infection.</text>
</comment>
<evidence type="ECO:0000256" key="1">
    <source>
        <dbReference type="ARBA" id="ARBA00004613"/>
    </source>
</evidence>
<comment type="caution">
    <text evidence="6">The sequence shown here is derived from an EMBL/GenBank/DDBJ whole genome shotgun (WGS) entry which is preliminary data.</text>
</comment>
<dbReference type="AlphaFoldDB" id="A0A9W6XKZ1"/>
<dbReference type="InterPro" id="IPR031825">
    <property type="entry name" value="RXLR"/>
</dbReference>
<reference evidence="6" key="1">
    <citation type="submission" date="2023-04" db="EMBL/GenBank/DDBJ databases">
        <title>Phytophthora lilii NBRC 32176.</title>
        <authorList>
            <person name="Ichikawa N."/>
            <person name="Sato H."/>
            <person name="Tonouchi N."/>
        </authorList>
    </citation>
    <scope>NUCLEOTIDE SEQUENCE</scope>
    <source>
        <strain evidence="6">NBRC 32176</strain>
    </source>
</reference>
<dbReference type="Pfam" id="PF16810">
    <property type="entry name" value="RXLR"/>
    <property type="match status" value="1"/>
</dbReference>
<keyword evidence="3 5" id="KW-0964">Secreted</keyword>
<comment type="subcellular location">
    <subcellularLocation>
        <location evidence="1 5">Secreted</location>
    </subcellularLocation>
</comment>
<evidence type="ECO:0000256" key="4">
    <source>
        <dbReference type="ARBA" id="ARBA00022729"/>
    </source>
</evidence>
<name>A0A9W6XKZ1_9STRA</name>
<organism evidence="6 7">
    <name type="scientific">Phytophthora lilii</name>
    <dbReference type="NCBI Taxonomy" id="2077276"/>
    <lineage>
        <taxon>Eukaryota</taxon>
        <taxon>Sar</taxon>
        <taxon>Stramenopiles</taxon>
        <taxon>Oomycota</taxon>
        <taxon>Peronosporomycetes</taxon>
        <taxon>Peronosporales</taxon>
        <taxon>Peronosporaceae</taxon>
        <taxon>Phytophthora</taxon>
    </lineage>
</organism>
<comment type="similarity">
    <text evidence="2 5">Belongs to the RxLR effector family.</text>
</comment>
<accession>A0A9W6XKZ1</accession>
<comment type="domain">
    <text evidence="5">The RxLR-dEER motif acts to carry the protein into the host cell cytoplasm through binding to cell surface phosphatidylinositol-3-phosphate.</text>
</comment>
<protein>
    <recommendedName>
        <fullName evidence="5">RxLR effector protein</fullName>
    </recommendedName>
</protein>
<sequence length="183" mass="20908">MMFRVLSEKLVLPPQSFQNSPPTVLTVPPRSTSTMRVSCFLALAITAVLACVDATTNPETSTISKVASPGLDTEVNAIDSTQRFLRTYELDEDNSDDLKTTNDSDDEEERDLIIPALDRHKYKRWFKAHMRPEAVKQVLGLTGLRPLVKPIKRRVYKGYVVYYEEHCQRPQYRKLKFCQPGSE</sequence>
<evidence type="ECO:0000313" key="6">
    <source>
        <dbReference type="EMBL" id="GMF41620.1"/>
    </source>
</evidence>
<dbReference type="OrthoDB" id="117887at2759"/>
<dbReference type="Proteomes" id="UP001165083">
    <property type="component" value="Unassembled WGS sequence"/>
</dbReference>
<evidence type="ECO:0000256" key="3">
    <source>
        <dbReference type="ARBA" id="ARBA00022525"/>
    </source>
</evidence>
<evidence type="ECO:0000313" key="7">
    <source>
        <dbReference type="Proteomes" id="UP001165083"/>
    </source>
</evidence>
<gene>
    <name evidence="6" type="ORF">Plil01_001668000</name>
</gene>
<evidence type="ECO:0000256" key="2">
    <source>
        <dbReference type="ARBA" id="ARBA00010400"/>
    </source>
</evidence>
<evidence type="ECO:0000256" key="5">
    <source>
        <dbReference type="RuleBase" id="RU367124"/>
    </source>
</evidence>
<keyword evidence="4" id="KW-0732">Signal</keyword>